<name>A0A2A2ADX6_9BURK</name>
<comment type="caution">
    <text evidence="1">The sequence shown here is derived from an EMBL/GenBank/DDBJ whole genome shotgun (WGS) entry which is preliminary data.</text>
</comment>
<proteinExistence type="predicted"/>
<accession>A0A2A2ADX6</accession>
<dbReference type="EMBL" id="NSJF01000001">
    <property type="protein sequence ID" value="PAT35948.1"/>
    <property type="molecule type" value="Genomic_DNA"/>
</dbReference>
<evidence type="ECO:0000313" key="2">
    <source>
        <dbReference type="Proteomes" id="UP000217999"/>
    </source>
</evidence>
<reference evidence="1 2" key="1">
    <citation type="submission" date="2017-08" db="EMBL/GenBank/DDBJ databases">
        <title>WGS of Clinical strains of the CDC Group NO-1 linked to zoonotic infections in humans.</title>
        <authorList>
            <person name="Bernier A.-M."/>
            <person name="Bernard K."/>
        </authorList>
    </citation>
    <scope>NUCLEOTIDE SEQUENCE [LARGE SCALE GENOMIC DNA]</scope>
    <source>
        <strain evidence="1 2">NML03-0146</strain>
    </source>
</reference>
<dbReference type="AlphaFoldDB" id="A0A2A2ADX6"/>
<evidence type="ECO:0000313" key="1">
    <source>
        <dbReference type="EMBL" id="PAT35948.1"/>
    </source>
</evidence>
<organism evidence="1 2">
    <name type="scientific">Vandammella animalimorsus</name>
    <dbReference type="NCBI Taxonomy" id="2029117"/>
    <lineage>
        <taxon>Bacteria</taxon>
        <taxon>Pseudomonadati</taxon>
        <taxon>Pseudomonadota</taxon>
        <taxon>Betaproteobacteria</taxon>
        <taxon>Burkholderiales</taxon>
        <taxon>Comamonadaceae</taxon>
        <taxon>Vandammella</taxon>
    </lineage>
</organism>
<dbReference type="Proteomes" id="UP000217999">
    <property type="component" value="Unassembled WGS sequence"/>
</dbReference>
<sequence length="70" mass="7667">MRPSGICHLADVPLACWAWAQAGPQCPEHPRAPQSLFKILARVGQRRLGMGCEALLAWQGAQMPRVCLLC</sequence>
<protein>
    <submittedName>
        <fullName evidence="1">Uncharacterized protein</fullName>
    </submittedName>
</protein>
<gene>
    <name evidence="1" type="ORF">CK620_01520</name>
</gene>